<evidence type="ECO:0000259" key="1">
    <source>
        <dbReference type="Pfam" id="PF13649"/>
    </source>
</evidence>
<dbReference type="Gene3D" id="3.40.50.150">
    <property type="entry name" value="Vaccinia Virus protein VP39"/>
    <property type="match status" value="1"/>
</dbReference>
<dbReference type="EMBL" id="CP104965">
    <property type="protein sequence ID" value="UXN71470.1"/>
    <property type="molecule type" value="Genomic_DNA"/>
</dbReference>
<name>A0ABY6CH30_9HYPH</name>
<keyword evidence="2" id="KW-0808">Transferase</keyword>
<dbReference type="CDD" id="cd02440">
    <property type="entry name" value="AdoMet_MTases"/>
    <property type="match status" value="1"/>
</dbReference>
<dbReference type="Proteomes" id="UP001061862">
    <property type="component" value="Chromosome"/>
</dbReference>
<dbReference type="PANTHER" id="PTHR42912">
    <property type="entry name" value="METHYLTRANSFERASE"/>
    <property type="match status" value="1"/>
</dbReference>
<organism evidence="2 3">
    <name type="scientific">Devosia neptuniae</name>
    <dbReference type="NCBI Taxonomy" id="191302"/>
    <lineage>
        <taxon>Bacteria</taxon>
        <taxon>Pseudomonadati</taxon>
        <taxon>Pseudomonadota</taxon>
        <taxon>Alphaproteobacteria</taxon>
        <taxon>Hyphomicrobiales</taxon>
        <taxon>Devosiaceae</taxon>
        <taxon>Devosia</taxon>
    </lineage>
</organism>
<dbReference type="GO" id="GO:0008168">
    <property type="term" value="F:methyltransferase activity"/>
    <property type="evidence" value="ECO:0007669"/>
    <property type="project" value="UniProtKB-KW"/>
</dbReference>
<dbReference type="Pfam" id="PF13649">
    <property type="entry name" value="Methyltransf_25"/>
    <property type="match status" value="1"/>
</dbReference>
<dbReference type="SUPFAM" id="SSF53335">
    <property type="entry name" value="S-adenosyl-L-methionine-dependent methyltransferases"/>
    <property type="match status" value="1"/>
</dbReference>
<proteinExistence type="predicted"/>
<dbReference type="GO" id="GO:0032259">
    <property type="term" value="P:methylation"/>
    <property type="evidence" value="ECO:0007669"/>
    <property type="project" value="UniProtKB-KW"/>
</dbReference>
<evidence type="ECO:0000313" key="3">
    <source>
        <dbReference type="Proteomes" id="UP001061862"/>
    </source>
</evidence>
<keyword evidence="2" id="KW-0489">Methyltransferase</keyword>
<dbReference type="InterPro" id="IPR029063">
    <property type="entry name" value="SAM-dependent_MTases_sf"/>
</dbReference>
<gene>
    <name evidence="2" type="ORF">N8A98_09930</name>
</gene>
<dbReference type="RefSeq" id="WP_262171040.1">
    <property type="nucleotide sequence ID" value="NZ_CP104965.1"/>
</dbReference>
<protein>
    <submittedName>
        <fullName evidence="2">Class I SAM-dependent methyltransferase</fullName>
    </submittedName>
</protein>
<accession>A0ABY6CH30</accession>
<sequence length="181" mass="18466">MPIASRHSAAVAALDPHGSQAVLEVGCGHGVAVRLLLEQPMVSRVVALDRSPKMVAAVAASVPGAVAEGRLSVRAEALEAADFAGERFDAIIAINLDFNLRLGDSWPGLLKGLLKPAGLVVLAFEPPPGSGKGAGFASLSRQRLEAAGFAVSVEQAAGNVTLVLARLAEKAAFLDSAPAFP</sequence>
<reference evidence="2 3" key="1">
    <citation type="submission" date="2022-09" db="EMBL/GenBank/DDBJ databases">
        <title>Interaction between co-microsymbionts with complementary sets of symbiotic genes in legume-rhizobium systems.</title>
        <authorList>
            <person name="Safronova V."/>
            <person name="Sazanova A."/>
            <person name="Afonin A."/>
            <person name="Chirak E."/>
        </authorList>
    </citation>
    <scope>NUCLEOTIDE SEQUENCE [LARGE SCALE GENOMIC DNA]</scope>
    <source>
        <strain evidence="2 3">A18/4-1</strain>
    </source>
</reference>
<keyword evidence="3" id="KW-1185">Reference proteome</keyword>
<dbReference type="InterPro" id="IPR041698">
    <property type="entry name" value="Methyltransf_25"/>
</dbReference>
<dbReference type="PANTHER" id="PTHR42912:SF93">
    <property type="entry name" value="N6-ADENOSINE-METHYLTRANSFERASE TMT1A"/>
    <property type="match status" value="1"/>
</dbReference>
<evidence type="ECO:0000313" key="2">
    <source>
        <dbReference type="EMBL" id="UXN71470.1"/>
    </source>
</evidence>
<dbReference type="InterPro" id="IPR050508">
    <property type="entry name" value="Methyltransf_Superfamily"/>
</dbReference>
<feature type="domain" description="Methyltransferase" evidence="1">
    <location>
        <begin position="22"/>
        <end position="111"/>
    </location>
</feature>